<evidence type="ECO:0000256" key="1">
    <source>
        <dbReference type="SAM" id="Phobius"/>
    </source>
</evidence>
<evidence type="ECO:0000313" key="3">
    <source>
        <dbReference type="Proteomes" id="UP000005561"/>
    </source>
</evidence>
<dbReference type="EMBL" id="ACCL02000003">
    <property type="protein sequence ID" value="EET62072.1"/>
    <property type="molecule type" value="Genomic_DNA"/>
</dbReference>
<name>C6LAU1_9FIRM</name>
<keyword evidence="1" id="KW-1133">Transmembrane helix</keyword>
<sequence length="58" mass="6953">MEFYLFIINFLILFYYRILCIASDQDKVPGKFINEAMEIRVTIQLAYPCQYIFFSIVS</sequence>
<keyword evidence="1" id="KW-0812">Transmembrane</keyword>
<proteinExistence type="predicted"/>
<reference evidence="2" key="1">
    <citation type="submission" date="2009-07" db="EMBL/GenBank/DDBJ databases">
        <authorList>
            <person name="Weinstock G."/>
            <person name="Sodergren E."/>
            <person name="Clifton S."/>
            <person name="Fulton L."/>
            <person name="Fulton B."/>
            <person name="Courtney L."/>
            <person name="Fronick C."/>
            <person name="Harrison M."/>
            <person name="Strong C."/>
            <person name="Farmer C."/>
            <person name="Delahaunty K."/>
            <person name="Markovic C."/>
            <person name="Hall O."/>
            <person name="Minx P."/>
            <person name="Tomlinson C."/>
            <person name="Mitreva M."/>
            <person name="Nelson J."/>
            <person name="Hou S."/>
            <person name="Wollam A."/>
            <person name="Pepin K.H."/>
            <person name="Johnson M."/>
            <person name="Bhonagiri V."/>
            <person name="Nash W.E."/>
            <person name="Warren W."/>
            <person name="Chinwalla A."/>
            <person name="Mardis E.R."/>
            <person name="Wilson R.K."/>
        </authorList>
    </citation>
    <scope>NUCLEOTIDE SEQUENCE [LARGE SCALE GENOMIC DNA]</scope>
    <source>
        <strain evidence="2">DSM 14469</strain>
    </source>
</reference>
<comment type="caution">
    <text evidence="2">The sequence shown here is derived from an EMBL/GenBank/DDBJ whole genome shotgun (WGS) entry which is preliminary data.</text>
</comment>
<dbReference type="Proteomes" id="UP000005561">
    <property type="component" value="Unassembled WGS sequence"/>
</dbReference>
<accession>C6LAU1</accession>
<keyword evidence="1" id="KW-0472">Membrane</keyword>
<organism evidence="2 3">
    <name type="scientific">Marvinbryantia formatexigens DSM 14469</name>
    <dbReference type="NCBI Taxonomy" id="478749"/>
    <lineage>
        <taxon>Bacteria</taxon>
        <taxon>Bacillati</taxon>
        <taxon>Bacillota</taxon>
        <taxon>Clostridia</taxon>
        <taxon>Lachnospirales</taxon>
        <taxon>Lachnospiraceae</taxon>
        <taxon>Marvinbryantia</taxon>
    </lineage>
</organism>
<protein>
    <submittedName>
        <fullName evidence="2">Uncharacterized protein</fullName>
    </submittedName>
</protein>
<dbReference type="AlphaFoldDB" id="C6LAU1"/>
<keyword evidence="3" id="KW-1185">Reference proteome</keyword>
<evidence type="ECO:0000313" key="2">
    <source>
        <dbReference type="EMBL" id="EET62072.1"/>
    </source>
</evidence>
<gene>
    <name evidence="2" type="ORF">BRYFOR_05735</name>
</gene>
<feature type="transmembrane region" description="Helical" evidence="1">
    <location>
        <begin position="6"/>
        <end position="23"/>
    </location>
</feature>